<accession>A0A951PV51</accession>
<name>A0A951PV51_9CYAN</name>
<reference evidence="1" key="2">
    <citation type="journal article" date="2022" name="Microbiol. Resour. Announc.">
        <title>Metagenome Sequencing to Explore Phylogenomics of Terrestrial Cyanobacteria.</title>
        <authorList>
            <person name="Ward R.D."/>
            <person name="Stajich J.E."/>
            <person name="Johansen J.R."/>
            <person name="Huntemann M."/>
            <person name="Clum A."/>
            <person name="Foster B."/>
            <person name="Foster B."/>
            <person name="Roux S."/>
            <person name="Palaniappan K."/>
            <person name="Varghese N."/>
            <person name="Mukherjee S."/>
            <person name="Reddy T.B.K."/>
            <person name="Daum C."/>
            <person name="Copeland A."/>
            <person name="Chen I.A."/>
            <person name="Ivanova N.N."/>
            <person name="Kyrpides N.C."/>
            <person name="Shapiro N."/>
            <person name="Eloe-Fadrosh E.A."/>
            <person name="Pietrasiak N."/>
        </authorList>
    </citation>
    <scope>NUCLEOTIDE SEQUENCE</scope>
    <source>
        <strain evidence="1">CPER-KK1</strain>
    </source>
</reference>
<evidence type="ECO:0000313" key="1">
    <source>
        <dbReference type="EMBL" id="MBW4549489.1"/>
    </source>
</evidence>
<comment type="caution">
    <text evidence="1">The sequence shown here is derived from an EMBL/GenBank/DDBJ whole genome shotgun (WGS) entry which is preliminary data.</text>
</comment>
<dbReference type="EMBL" id="JAHHIF010000104">
    <property type="protein sequence ID" value="MBW4549489.1"/>
    <property type="molecule type" value="Genomic_DNA"/>
</dbReference>
<proteinExistence type="predicted"/>
<reference evidence="1" key="1">
    <citation type="submission" date="2021-05" db="EMBL/GenBank/DDBJ databases">
        <authorList>
            <person name="Pietrasiak N."/>
            <person name="Ward R."/>
            <person name="Stajich J.E."/>
            <person name="Kurbessoian T."/>
        </authorList>
    </citation>
    <scope>NUCLEOTIDE SEQUENCE</scope>
    <source>
        <strain evidence="1">CPER-KK1</strain>
    </source>
</reference>
<dbReference type="AlphaFoldDB" id="A0A951PV51"/>
<sequence>MVSIPGSRDSSGSLRCDFYCRRFHEADAMRSLLSRRTLIKYISQDFASIH</sequence>
<gene>
    <name evidence="1" type="ORF">KME25_34605</name>
</gene>
<dbReference type="Proteomes" id="UP000753908">
    <property type="component" value="Unassembled WGS sequence"/>
</dbReference>
<evidence type="ECO:0000313" key="2">
    <source>
        <dbReference type="Proteomes" id="UP000753908"/>
    </source>
</evidence>
<protein>
    <submittedName>
        <fullName evidence="1">Uncharacterized protein</fullName>
    </submittedName>
</protein>
<organism evidence="1 2">
    <name type="scientific">Symplocastrum torsivum CPER-KK1</name>
    <dbReference type="NCBI Taxonomy" id="450513"/>
    <lineage>
        <taxon>Bacteria</taxon>
        <taxon>Bacillati</taxon>
        <taxon>Cyanobacteriota</taxon>
        <taxon>Cyanophyceae</taxon>
        <taxon>Oscillatoriophycideae</taxon>
        <taxon>Oscillatoriales</taxon>
        <taxon>Microcoleaceae</taxon>
        <taxon>Symplocastrum</taxon>
    </lineage>
</organism>